<dbReference type="SUPFAM" id="SSF52540">
    <property type="entry name" value="P-loop containing nucleoside triphosphate hydrolases"/>
    <property type="match status" value="1"/>
</dbReference>
<dbReference type="InterPro" id="IPR001650">
    <property type="entry name" value="Helicase_C-like"/>
</dbReference>
<dbReference type="InterPro" id="IPR027417">
    <property type="entry name" value="P-loop_NTPase"/>
</dbReference>
<dbReference type="GO" id="GO:0003676">
    <property type="term" value="F:nucleic acid binding"/>
    <property type="evidence" value="ECO:0007669"/>
    <property type="project" value="InterPro"/>
</dbReference>
<dbReference type="GO" id="GO:0005524">
    <property type="term" value="F:ATP binding"/>
    <property type="evidence" value="ECO:0007669"/>
    <property type="project" value="UniProtKB-KW"/>
</dbReference>
<feature type="domain" description="Helicase ATP-binding" evidence="7">
    <location>
        <begin position="161"/>
        <end position="357"/>
    </location>
</feature>
<evidence type="ECO:0000256" key="2">
    <source>
        <dbReference type="ARBA" id="ARBA00022801"/>
    </source>
</evidence>
<protein>
    <submittedName>
        <fullName evidence="9">DNA polymerase theta subunit</fullName>
    </submittedName>
</protein>
<dbReference type="CDD" id="cd18026">
    <property type="entry name" value="DEXHc_POLQ-like"/>
    <property type="match status" value="1"/>
</dbReference>
<accession>A0A2B7XDZ6</accession>
<dbReference type="SMART" id="SM00490">
    <property type="entry name" value="HELICc"/>
    <property type="match status" value="1"/>
</dbReference>
<evidence type="ECO:0000256" key="3">
    <source>
        <dbReference type="ARBA" id="ARBA00022806"/>
    </source>
</evidence>
<dbReference type="FunFam" id="3.40.50.300:FF:000968">
    <property type="entry name" value="Helicase and polymerase-containing protein TEBICHI"/>
    <property type="match status" value="1"/>
</dbReference>
<keyword evidence="2" id="KW-0378">Hydrolase</keyword>
<dbReference type="InterPro" id="IPR036390">
    <property type="entry name" value="WH_DNA-bd_sf"/>
</dbReference>
<dbReference type="Pfam" id="PF20470">
    <property type="entry name" value="HTH_61"/>
    <property type="match status" value="1"/>
</dbReference>
<dbReference type="OrthoDB" id="2320933at2759"/>
<keyword evidence="1" id="KW-0547">Nucleotide-binding</keyword>
<dbReference type="EMBL" id="PDNC01000018">
    <property type="protein sequence ID" value="PGH06878.1"/>
    <property type="molecule type" value="Genomic_DNA"/>
</dbReference>
<comment type="catalytic activity">
    <reaction evidence="5">
        <text>ATP + H2O = ADP + phosphate + H(+)</text>
        <dbReference type="Rhea" id="RHEA:13065"/>
        <dbReference type="ChEBI" id="CHEBI:15377"/>
        <dbReference type="ChEBI" id="CHEBI:15378"/>
        <dbReference type="ChEBI" id="CHEBI:30616"/>
        <dbReference type="ChEBI" id="CHEBI:43474"/>
        <dbReference type="ChEBI" id="CHEBI:456216"/>
        <dbReference type="EC" id="5.6.2.4"/>
    </reaction>
</comment>
<dbReference type="Gene3D" id="1.10.150.20">
    <property type="entry name" value="5' to 3' exonuclease, C-terminal subdomain"/>
    <property type="match status" value="1"/>
</dbReference>
<dbReference type="PROSITE" id="PS51192">
    <property type="entry name" value="HELICASE_ATP_BIND_1"/>
    <property type="match status" value="1"/>
</dbReference>
<evidence type="ECO:0000256" key="1">
    <source>
        <dbReference type="ARBA" id="ARBA00022741"/>
    </source>
</evidence>
<organism evidence="9 10">
    <name type="scientific">Blastomyces parvus</name>
    <dbReference type="NCBI Taxonomy" id="2060905"/>
    <lineage>
        <taxon>Eukaryota</taxon>
        <taxon>Fungi</taxon>
        <taxon>Dikarya</taxon>
        <taxon>Ascomycota</taxon>
        <taxon>Pezizomycotina</taxon>
        <taxon>Eurotiomycetes</taxon>
        <taxon>Eurotiomycetidae</taxon>
        <taxon>Onygenales</taxon>
        <taxon>Ajellomycetaceae</taxon>
        <taxon>Blastomyces</taxon>
    </lineage>
</organism>
<dbReference type="Gene3D" id="1.10.3380.30">
    <property type="match status" value="1"/>
</dbReference>
<evidence type="ECO:0000256" key="4">
    <source>
        <dbReference type="ARBA" id="ARBA00022840"/>
    </source>
</evidence>
<keyword evidence="4" id="KW-0067">ATP-binding</keyword>
<gene>
    <name evidence="9" type="ORF">GX51_02123</name>
</gene>
<sequence>MNSLPTTIHVHSEEPQTSIDIARNQSFSTASIAGTKRSHSGDFLSPQIPSINQQPIRAAFGNNTAFKSPGFIRPSLSSTANTSHIIASRIRDVPDAVGISNDAISEYSQRQAVSSTPAPSQNPQLSLSHQTYGLPPQLVTNFASLGVNCIYPWQASCLLGRGHLTAEKNLVYSAPTGGGKSLVADVLMLKRVIDDPTKKAILVLPYVALVQEKLKWLRRVVEGVSKNIDTQSTADETSSAPQSQWRQPQSSIRVTGFFGGSKTRATWTDTDIAVCTIEKANSLVNTAIEECKINDLGVVVLDELHMLDDEHRGYLIEIMVTKLMLLQQDIQIVGMSATLSNTEILAKWLRANYYISKYRPIPIQEHLVYNNEIYPATSSKEFFRTATQLNKPDPSQQKSLACRIIDRSTYKELATPTANAMVSLALETAMSGYGALVFCGSRQACQNNAMLISDAMPDETTLDKDVLERRMDLIAGLQSLPCGIDPVFQKTVIKGVAFHHAGLTTEERDLIAEAYDKGTLQILVATCSLAAGINLPARRVILCGARMGRDLVGPAMLRQMRGRAGRKGKDEVGETYLLCQKDDLEAVAELLEAEMPAIASGLSPEKRGIKRALLEAFATRLVSSRETVNEYVMCTLLYQNMEAGELFSMVDSTLKELVDHGLVELKHDEFFEPTQLGQAVVASSLSPEDGIFIHDELKRAMESFVMDGEMHIFYMFAPIQNSAPTDIDWSIFRDQVNNLDESGIRALQLVGVKPGFVNKMAQSRTRIKDEALSRIYQRAYTAFQLRDLSNEVPISTIARKYNIPRGNVQTLTQICHGFAAGIVKFCQRMGWDMLAVVLDHMRDRLHAGARADLLEMAQVAYVKSRTARLLWENGFKTLRALAEADPKDLLPVLMMAQPRNIGLEGSQRISAKLLAKAEIIVGSANKIWGKLVQLFLLLSQQRLFFPRHPARKRWANVTKHIIVSLTVFFFYVTESQLQLEFEE</sequence>
<dbReference type="GO" id="GO:0043138">
    <property type="term" value="F:3'-5' DNA helicase activity"/>
    <property type="evidence" value="ECO:0007669"/>
    <property type="project" value="UniProtKB-EC"/>
</dbReference>
<dbReference type="Pfam" id="PF00271">
    <property type="entry name" value="Helicase_C"/>
    <property type="match status" value="1"/>
</dbReference>
<evidence type="ECO:0000259" key="7">
    <source>
        <dbReference type="PROSITE" id="PS51192"/>
    </source>
</evidence>
<evidence type="ECO:0000259" key="8">
    <source>
        <dbReference type="PROSITE" id="PS51194"/>
    </source>
</evidence>
<evidence type="ECO:0000256" key="5">
    <source>
        <dbReference type="ARBA" id="ARBA00048988"/>
    </source>
</evidence>
<dbReference type="STRING" id="2060905.A0A2B7XDZ6"/>
<dbReference type="Pfam" id="PF25453">
    <property type="entry name" value="DUF7898"/>
    <property type="match status" value="1"/>
</dbReference>
<dbReference type="InterPro" id="IPR048960">
    <property type="entry name" value="POLQ-like_helical"/>
</dbReference>
<comment type="caution">
    <text evidence="9">The sequence shown here is derived from an EMBL/GenBank/DDBJ whole genome shotgun (WGS) entry which is preliminary data.</text>
</comment>
<evidence type="ECO:0000256" key="6">
    <source>
        <dbReference type="SAM" id="MobiDB-lite"/>
    </source>
</evidence>
<dbReference type="GO" id="GO:0016787">
    <property type="term" value="F:hydrolase activity"/>
    <property type="evidence" value="ECO:0007669"/>
    <property type="project" value="UniProtKB-KW"/>
</dbReference>
<keyword evidence="10" id="KW-1185">Reference proteome</keyword>
<dbReference type="Pfam" id="PF00270">
    <property type="entry name" value="DEAD"/>
    <property type="match status" value="1"/>
</dbReference>
<dbReference type="InterPro" id="IPR057220">
    <property type="entry name" value="DUF7898"/>
</dbReference>
<feature type="domain" description="Helicase C-terminal" evidence="8">
    <location>
        <begin position="425"/>
        <end position="610"/>
    </location>
</feature>
<dbReference type="PANTHER" id="PTHR47961:SF6">
    <property type="entry name" value="DNA-DIRECTED DNA POLYMERASE"/>
    <property type="match status" value="1"/>
</dbReference>
<dbReference type="AlphaFoldDB" id="A0A2B7XDZ6"/>
<keyword evidence="3" id="KW-0347">Helicase</keyword>
<evidence type="ECO:0000313" key="9">
    <source>
        <dbReference type="EMBL" id="PGH06878.1"/>
    </source>
</evidence>
<dbReference type="SUPFAM" id="SSF46785">
    <property type="entry name" value="Winged helix' DNA-binding domain"/>
    <property type="match status" value="1"/>
</dbReference>
<dbReference type="PROSITE" id="PS51194">
    <property type="entry name" value="HELICASE_CTER"/>
    <property type="match status" value="1"/>
</dbReference>
<dbReference type="InterPro" id="IPR050474">
    <property type="entry name" value="Hel308_SKI2-like"/>
</dbReference>
<dbReference type="Pfam" id="PF21099">
    <property type="entry name" value="POLQ_helical"/>
    <property type="match status" value="1"/>
</dbReference>
<dbReference type="SMART" id="SM00487">
    <property type="entry name" value="DEXDc"/>
    <property type="match status" value="1"/>
</dbReference>
<dbReference type="CDD" id="cd18795">
    <property type="entry name" value="SF2_C_Ski2"/>
    <property type="match status" value="1"/>
</dbReference>
<dbReference type="Gene3D" id="3.40.50.300">
    <property type="entry name" value="P-loop containing nucleotide triphosphate hydrolases"/>
    <property type="match status" value="2"/>
</dbReference>
<dbReference type="InterPro" id="IPR011545">
    <property type="entry name" value="DEAD/DEAH_box_helicase_dom"/>
</dbReference>
<proteinExistence type="predicted"/>
<dbReference type="Proteomes" id="UP000224080">
    <property type="component" value="Unassembled WGS sequence"/>
</dbReference>
<dbReference type="InterPro" id="IPR014001">
    <property type="entry name" value="Helicase_ATP-bd"/>
</dbReference>
<reference evidence="9 10" key="1">
    <citation type="submission" date="2017-10" db="EMBL/GenBank/DDBJ databases">
        <title>Comparative genomics in systemic dimorphic fungi from Ajellomycetaceae.</title>
        <authorList>
            <person name="Munoz J.F."/>
            <person name="Mcewen J.G."/>
            <person name="Clay O.K."/>
            <person name="Cuomo C.A."/>
        </authorList>
    </citation>
    <scope>NUCLEOTIDE SEQUENCE [LARGE SCALE GENOMIC DNA]</scope>
    <source>
        <strain evidence="9 10">UAMH130</strain>
    </source>
</reference>
<dbReference type="InterPro" id="IPR046931">
    <property type="entry name" value="HTH_61"/>
</dbReference>
<evidence type="ECO:0000313" key="10">
    <source>
        <dbReference type="Proteomes" id="UP000224080"/>
    </source>
</evidence>
<feature type="region of interest" description="Disordered" evidence="6">
    <location>
        <begin position="230"/>
        <end position="249"/>
    </location>
</feature>
<name>A0A2B7XDZ6_9EURO</name>
<dbReference type="PANTHER" id="PTHR47961">
    <property type="entry name" value="DNA POLYMERASE THETA, PUTATIVE (AFU_ORTHOLOGUE AFUA_1G05260)-RELATED"/>
    <property type="match status" value="1"/>
</dbReference>
<dbReference type="SUPFAM" id="SSF158702">
    <property type="entry name" value="Sec63 N-terminal domain-like"/>
    <property type="match status" value="1"/>
</dbReference>